<reference evidence="1" key="2">
    <citation type="submission" date="2025-09" db="UniProtKB">
        <authorList>
            <consortium name="Ensembl"/>
        </authorList>
    </citation>
    <scope>IDENTIFICATION</scope>
</reference>
<dbReference type="Ensembl" id="ENSANAT00000047728.1">
    <property type="protein sequence ID" value="ENSANAP00000029698.1"/>
    <property type="gene ID" value="ENSANAG00000032632.1"/>
</dbReference>
<reference evidence="1" key="1">
    <citation type="submission" date="2025-08" db="UniProtKB">
        <authorList>
            <consortium name="Ensembl"/>
        </authorList>
    </citation>
    <scope>IDENTIFICATION</scope>
</reference>
<keyword evidence="2" id="KW-1185">Reference proteome</keyword>
<evidence type="ECO:0000313" key="2">
    <source>
        <dbReference type="Proteomes" id="UP000233020"/>
    </source>
</evidence>
<proteinExistence type="predicted"/>
<dbReference type="GeneTree" id="ENSGT00910000147444"/>
<protein>
    <submittedName>
        <fullName evidence="1">Uncharacterized protein</fullName>
    </submittedName>
</protein>
<organism evidence="1 2">
    <name type="scientific">Aotus nancymaae</name>
    <name type="common">Ma's night monkey</name>
    <dbReference type="NCBI Taxonomy" id="37293"/>
    <lineage>
        <taxon>Eukaryota</taxon>
        <taxon>Metazoa</taxon>
        <taxon>Chordata</taxon>
        <taxon>Craniata</taxon>
        <taxon>Vertebrata</taxon>
        <taxon>Euteleostomi</taxon>
        <taxon>Mammalia</taxon>
        <taxon>Eutheria</taxon>
        <taxon>Euarchontoglires</taxon>
        <taxon>Primates</taxon>
        <taxon>Haplorrhini</taxon>
        <taxon>Platyrrhini</taxon>
        <taxon>Aotidae</taxon>
        <taxon>Aotus</taxon>
    </lineage>
</organism>
<name>A0A2K5E8Z4_AOTNA</name>
<dbReference type="OMA" id="WSPWVGA"/>
<dbReference type="Proteomes" id="UP000233020">
    <property type="component" value="Unplaced"/>
</dbReference>
<sequence>MSFVFFRVYVTFFFNAGRVTFLFPLTPSGPCLPGRVASLPGPWSPWVGAPGTPGRLRARAGPAQH</sequence>
<evidence type="ECO:0000313" key="1">
    <source>
        <dbReference type="Ensembl" id="ENSANAP00000029698.1"/>
    </source>
</evidence>
<accession>A0A2K5E8Z4</accession>
<dbReference type="AlphaFoldDB" id="A0A2K5E8Z4"/>